<dbReference type="AlphaFoldDB" id="B8BSK7"/>
<feature type="domain" description="Helicase-associated" evidence="2">
    <location>
        <begin position="349"/>
        <end position="447"/>
    </location>
</feature>
<feature type="region of interest" description="Disordered" evidence="1">
    <location>
        <begin position="63"/>
        <end position="88"/>
    </location>
</feature>
<dbReference type="RefSeq" id="XP_002287100.1">
    <property type="nucleotide sequence ID" value="XM_002287064.1"/>
</dbReference>
<dbReference type="PaxDb" id="35128-Thaps2017"/>
<dbReference type="GeneID" id="7445472"/>
<feature type="compositionally biased region" description="Low complexity" evidence="1">
    <location>
        <begin position="74"/>
        <end position="88"/>
    </location>
</feature>
<evidence type="ECO:0000313" key="4">
    <source>
        <dbReference type="Proteomes" id="UP000001449"/>
    </source>
</evidence>
<feature type="region of interest" description="Disordered" evidence="1">
    <location>
        <begin position="409"/>
        <end position="432"/>
    </location>
</feature>
<evidence type="ECO:0000313" key="3">
    <source>
        <dbReference type="EMBL" id="EED96741.1"/>
    </source>
</evidence>
<feature type="compositionally biased region" description="Gly residues" evidence="1">
    <location>
        <begin position="412"/>
        <end position="422"/>
    </location>
</feature>
<name>B8BSK7_THAPS</name>
<feature type="domain" description="Helicase-associated" evidence="2">
    <location>
        <begin position="456"/>
        <end position="515"/>
    </location>
</feature>
<feature type="domain" description="Helicase-associated" evidence="2">
    <location>
        <begin position="526"/>
        <end position="590"/>
    </location>
</feature>
<sequence length="593" mass="66487">MSHPDDTPKDEEEALLNEPLIMDFDATTTTNDGAVAVAAVPAQTKSVIRSSIEFKTDIPKSSRVTHPSGILHATRSSPTTTVDSTTAGTTATTATLREEHCFAYLHDKNHLSSVLVHLSSFGFEAHNTVFIPYSNKVNWVNRYPVAFPYVECDEGGTCVGFPYWSSVDEGAGAGGSNMGRGVAGMRGVACVAAASRMKTASSTSKRASKKKVKKLFESATLSNPQREVLHVEIYRYFKWLHGQLSEVQEEQANGNRLISRNGISMMGVEGILGQMEGAFRGVQNAKANDEEEEEEEEVKGGGAKPKHSPLLEDLLVNPLAKLVDELQNQSNYSSTSNKRKSGVSKPAALDFEEMFGRLLEFKRINDHVDVPHKYKADPQLGQFVSNLRQKKKVWLKRIEENNLLLGEDEEGMMGGGGGGSGGTPKKRRGARQYLDDEKVRRLDEIGFTWAFKKVTKSWEERFEDLVQFRSENGHCNVPRGFGSLGEWVHSQRRLYNKNDKNFMKNRAQTLMNIGFEFKARKQDVLSFEDRFAELVEFGRHNGHYNVERYDDNVGLYKWVQRLSSDYDAYSKGNPSKLNDERVQQLVQIGFRFN</sequence>
<reference evidence="3 4" key="2">
    <citation type="journal article" date="2008" name="Nature">
        <title>The Phaeodactylum genome reveals the evolutionary history of diatom genomes.</title>
        <authorList>
            <person name="Bowler C."/>
            <person name="Allen A.E."/>
            <person name="Badger J.H."/>
            <person name="Grimwood J."/>
            <person name="Jabbari K."/>
            <person name="Kuo A."/>
            <person name="Maheswari U."/>
            <person name="Martens C."/>
            <person name="Maumus F."/>
            <person name="Otillar R.P."/>
            <person name="Rayko E."/>
            <person name="Salamov A."/>
            <person name="Vandepoele K."/>
            <person name="Beszteri B."/>
            <person name="Gruber A."/>
            <person name="Heijde M."/>
            <person name="Katinka M."/>
            <person name="Mock T."/>
            <person name="Valentin K."/>
            <person name="Verret F."/>
            <person name="Berges J.A."/>
            <person name="Brownlee C."/>
            <person name="Cadoret J.P."/>
            <person name="Chiovitti A."/>
            <person name="Choi C.J."/>
            <person name="Coesel S."/>
            <person name="De Martino A."/>
            <person name="Detter J.C."/>
            <person name="Durkin C."/>
            <person name="Falciatore A."/>
            <person name="Fournet J."/>
            <person name="Haruta M."/>
            <person name="Huysman M.J."/>
            <person name="Jenkins B.D."/>
            <person name="Jiroutova K."/>
            <person name="Jorgensen R.E."/>
            <person name="Joubert Y."/>
            <person name="Kaplan A."/>
            <person name="Kroger N."/>
            <person name="Kroth P.G."/>
            <person name="La Roche J."/>
            <person name="Lindquist E."/>
            <person name="Lommer M."/>
            <person name="Martin-Jezequel V."/>
            <person name="Lopez P.J."/>
            <person name="Lucas S."/>
            <person name="Mangogna M."/>
            <person name="McGinnis K."/>
            <person name="Medlin L.K."/>
            <person name="Montsant A."/>
            <person name="Oudot-Le Secq M.P."/>
            <person name="Napoli C."/>
            <person name="Obornik M."/>
            <person name="Parker M.S."/>
            <person name="Petit J.L."/>
            <person name="Porcel B.M."/>
            <person name="Poulsen N."/>
            <person name="Robison M."/>
            <person name="Rychlewski L."/>
            <person name="Rynearson T.A."/>
            <person name="Schmutz J."/>
            <person name="Shapiro H."/>
            <person name="Siaut M."/>
            <person name="Stanley M."/>
            <person name="Sussman M.R."/>
            <person name="Taylor A.R."/>
            <person name="Vardi A."/>
            <person name="von Dassow P."/>
            <person name="Vyverman W."/>
            <person name="Willis A."/>
            <person name="Wyrwicz L.S."/>
            <person name="Rokhsar D.S."/>
            <person name="Weissenbach J."/>
            <person name="Armbrust E.V."/>
            <person name="Green B.R."/>
            <person name="Van de Peer Y."/>
            <person name="Grigoriev I.V."/>
        </authorList>
    </citation>
    <scope>NUCLEOTIDE SEQUENCE [LARGE SCALE GENOMIC DNA]</scope>
    <source>
        <strain evidence="3 4">CCMP1335</strain>
    </source>
</reference>
<dbReference type="Gene3D" id="6.10.140.530">
    <property type="match status" value="2"/>
</dbReference>
<proteinExistence type="predicted"/>
<dbReference type="InParanoid" id="B8BSK7"/>
<dbReference type="KEGG" id="tps:THAPSDRAFT_2017"/>
<reference evidence="3 4" key="1">
    <citation type="journal article" date="2004" name="Science">
        <title>The genome of the diatom Thalassiosira pseudonana: ecology, evolution, and metabolism.</title>
        <authorList>
            <person name="Armbrust E.V."/>
            <person name="Berges J.A."/>
            <person name="Bowler C."/>
            <person name="Green B.R."/>
            <person name="Martinez D."/>
            <person name="Putnam N.H."/>
            <person name="Zhou S."/>
            <person name="Allen A.E."/>
            <person name="Apt K.E."/>
            <person name="Bechner M."/>
            <person name="Brzezinski M.A."/>
            <person name="Chaal B.K."/>
            <person name="Chiovitti A."/>
            <person name="Davis A.K."/>
            <person name="Demarest M.S."/>
            <person name="Detter J.C."/>
            <person name="Glavina T."/>
            <person name="Goodstein D."/>
            <person name="Hadi M.Z."/>
            <person name="Hellsten U."/>
            <person name="Hildebrand M."/>
            <person name="Jenkins B.D."/>
            <person name="Jurka J."/>
            <person name="Kapitonov V.V."/>
            <person name="Kroger N."/>
            <person name="Lau W.W."/>
            <person name="Lane T.W."/>
            <person name="Larimer F.W."/>
            <person name="Lippmeier J.C."/>
            <person name="Lucas S."/>
            <person name="Medina M."/>
            <person name="Montsant A."/>
            <person name="Obornik M."/>
            <person name="Parker M.S."/>
            <person name="Palenik B."/>
            <person name="Pazour G.J."/>
            <person name="Richardson P.M."/>
            <person name="Rynearson T.A."/>
            <person name="Saito M.A."/>
            <person name="Schwartz D.C."/>
            <person name="Thamatrakoln K."/>
            <person name="Valentin K."/>
            <person name="Vardi A."/>
            <person name="Wilkerson F.P."/>
            <person name="Rokhsar D.S."/>
        </authorList>
    </citation>
    <scope>NUCLEOTIDE SEQUENCE [LARGE SCALE GENOMIC DNA]</scope>
    <source>
        <strain evidence="3 4">CCMP1335</strain>
    </source>
</reference>
<dbReference type="HOGENOM" id="CLU_527370_0_0_1"/>
<evidence type="ECO:0000256" key="1">
    <source>
        <dbReference type="SAM" id="MobiDB-lite"/>
    </source>
</evidence>
<dbReference type="PANTHER" id="PTHR33418:SF1">
    <property type="entry name" value="HELICASE-ASSOCIATED DOMAIN-CONTAINING PROTEIN"/>
    <property type="match status" value="1"/>
</dbReference>
<accession>B8BSK7</accession>
<gene>
    <name evidence="3" type="ORF">THAPSDRAFT_2017</name>
</gene>
<dbReference type="Proteomes" id="UP000001449">
    <property type="component" value="Chromosome 1"/>
</dbReference>
<feature type="region of interest" description="Disordered" evidence="1">
    <location>
        <begin position="284"/>
        <end position="309"/>
    </location>
</feature>
<protein>
    <recommendedName>
        <fullName evidence="2">Helicase-associated domain-containing protein</fullName>
    </recommendedName>
</protein>
<dbReference type="PANTHER" id="PTHR33418">
    <property type="entry name" value="HELICASE-ASSOCIATED"/>
    <property type="match status" value="1"/>
</dbReference>
<dbReference type="EMBL" id="CM000638">
    <property type="protein sequence ID" value="EED96741.1"/>
    <property type="molecule type" value="Genomic_DNA"/>
</dbReference>
<dbReference type="InterPro" id="IPR005114">
    <property type="entry name" value="Helicase_assoc"/>
</dbReference>
<dbReference type="eggNOG" id="ENOG502QYQX">
    <property type="taxonomic scope" value="Eukaryota"/>
</dbReference>
<keyword evidence="4" id="KW-1185">Reference proteome</keyword>
<dbReference type="Pfam" id="PF03457">
    <property type="entry name" value="HA"/>
    <property type="match status" value="3"/>
</dbReference>
<evidence type="ECO:0000259" key="2">
    <source>
        <dbReference type="Pfam" id="PF03457"/>
    </source>
</evidence>
<organism evidence="3 4">
    <name type="scientific">Thalassiosira pseudonana</name>
    <name type="common">Marine diatom</name>
    <name type="synonym">Cyclotella nana</name>
    <dbReference type="NCBI Taxonomy" id="35128"/>
    <lineage>
        <taxon>Eukaryota</taxon>
        <taxon>Sar</taxon>
        <taxon>Stramenopiles</taxon>
        <taxon>Ochrophyta</taxon>
        <taxon>Bacillariophyta</taxon>
        <taxon>Coscinodiscophyceae</taxon>
        <taxon>Thalassiosirophycidae</taxon>
        <taxon>Thalassiosirales</taxon>
        <taxon>Thalassiosiraceae</taxon>
        <taxon>Thalassiosira</taxon>
    </lineage>
</organism>